<evidence type="ECO:0000313" key="4">
    <source>
        <dbReference type="RefSeq" id="XP_056841666.1"/>
    </source>
</evidence>
<organism evidence="2 3">
    <name type="scientific">Raphanus sativus</name>
    <name type="common">Radish</name>
    <name type="synonym">Raphanus raphanistrum var. sativus</name>
    <dbReference type="NCBI Taxonomy" id="3726"/>
    <lineage>
        <taxon>Eukaryota</taxon>
        <taxon>Viridiplantae</taxon>
        <taxon>Streptophyta</taxon>
        <taxon>Embryophyta</taxon>
        <taxon>Tracheophyta</taxon>
        <taxon>Spermatophyta</taxon>
        <taxon>Magnoliopsida</taxon>
        <taxon>eudicotyledons</taxon>
        <taxon>Gunneridae</taxon>
        <taxon>Pentapetalae</taxon>
        <taxon>rosids</taxon>
        <taxon>malvids</taxon>
        <taxon>Brassicales</taxon>
        <taxon>Brassicaceae</taxon>
        <taxon>Brassiceae</taxon>
        <taxon>Raphanus</taxon>
    </lineage>
</organism>
<sequence length="223" mass="24825">MEPNKRNPTRLDTLPDDMLRVIISKVGAASSSDYANTVLSCRSMNFGLDDPLIATTLCISPLVEQPRLADNYGKLMEQLLAADNLAAHYVKGIREYFLFDNQSLGLHHLRIASNGSHREATYLYGLLRMALGMVDEGKKIISELSEDVGVASVEKIWVKVQKSISDLPLRLKDEYVATYMKMKPDVNCHPAEVDTVCSGCFHAYLMYEFFDMVIGLNPVSATA</sequence>
<dbReference type="KEGG" id="rsz:130494864"/>
<accession>A0A6J0NVE4</accession>
<keyword evidence="2" id="KW-1185">Reference proteome</keyword>
<dbReference type="KEGG" id="rsz:130494866"/>
<dbReference type="KEGG" id="rsz:130510073"/>
<dbReference type="KEGG" id="rsz:108858263"/>
<feature type="domain" description="At2g35280-like TPR" evidence="1">
    <location>
        <begin position="80"/>
        <end position="144"/>
    </location>
</feature>
<dbReference type="RefSeq" id="XP_018487718.1">
    <property type="nucleotide sequence ID" value="XM_018632216.1"/>
</dbReference>
<evidence type="ECO:0000313" key="3">
    <source>
        <dbReference type="RefSeq" id="XP_018487718.1"/>
    </source>
</evidence>
<dbReference type="PANTHER" id="PTHR33784:SF25">
    <property type="entry name" value="NUCLEIC ACID-BINDING, OB-FOLD-LIKE PROTEIN"/>
    <property type="match status" value="1"/>
</dbReference>
<evidence type="ECO:0000313" key="6">
    <source>
        <dbReference type="RefSeq" id="XP_056856659.1"/>
    </source>
</evidence>
<dbReference type="RefSeq" id="XP_056841668.1">
    <property type="nucleotide sequence ID" value="XM_056985688.1"/>
</dbReference>
<dbReference type="RefSeq" id="XP_056856659.1">
    <property type="nucleotide sequence ID" value="XM_057000679.1"/>
</dbReference>
<dbReference type="RefSeq" id="XP_056841666.1">
    <property type="nucleotide sequence ID" value="XM_056985686.1"/>
</dbReference>
<dbReference type="InterPro" id="IPR040338">
    <property type="entry name" value="At1g67623-like"/>
</dbReference>
<dbReference type="Pfam" id="PF23310">
    <property type="entry name" value="TPR_27"/>
    <property type="match status" value="1"/>
</dbReference>
<dbReference type="Proteomes" id="UP000504610">
    <property type="component" value="Chromosome 5"/>
</dbReference>
<evidence type="ECO:0000313" key="2">
    <source>
        <dbReference type="Proteomes" id="UP000504610"/>
    </source>
</evidence>
<evidence type="ECO:0000259" key="1">
    <source>
        <dbReference type="Pfam" id="PF23310"/>
    </source>
</evidence>
<dbReference type="RefSeq" id="XP_056862398.1">
    <property type="nucleotide sequence ID" value="XM_057006418.1"/>
</dbReference>
<dbReference type="Proteomes" id="UP000504610">
    <property type="component" value="Chromosome 1"/>
</dbReference>
<gene>
    <name evidence="3" type="primary">LOC108858263</name>
    <name evidence="4" type="synonym">LOC130494864</name>
    <name evidence="5" type="synonym">LOC130494866</name>
    <name evidence="6" type="synonym">LOC130506067</name>
    <name evidence="7" type="synonym">LOC130510073</name>
</gene>
<dbReference type="OrthoDB" id="1865546at2759"/>
<reference evidence="2" key="1">
    <citation type="journal article" date="2019" name="Database">
        <title>The radish genome database (RadishGD): an integrated information resource for radish genomics.</title>
        <authorList>
            <person name="Yu H.J."/>
            <person name="Baek S."/>
            <person name="Lee Y.J."/>
            <person name="Cho A."/>
            <person name="Mun J.H."/>
        </authorList>
    </citation>
    <scope>NUCLEOTIDE SEQUENCE [LARGE SCALE GENOMIC DNA]</scope>
    <source>
        <strain evidence="2">cv. WK10039</strain>
    </source>
</reference>
<proteinExistence type="predicted"/>
<dbReference type="Proteomes" id="UP000504610">
    <property type="component" value="Chromosome 3"/>
</dbReference>
<dbReference type="GeneID" id="108858263"/>
<evidence type="ECO:0000313" key="7">
    <source>
        <dbReference type="RefSeq" id="XP_056862398.1"/>
    </source>
</evidence>
<reference evidence="3 4" key="2">
    <citation type="submission" date="2025-04" db="UniProtKB">
        <authorList>
            <consortium name="RefSeq"/>
        </authorList>
    </citation>
    <scope>IDENTIFICATION</scope>
    <source>
        <tissue evidence="3 4">Leaf</tissue>
    </source>
</reference>
<evidence type="ECO:0000313" key="5">
    <source>
        <dbReference type="RefSeq" id="XP_056841668.1"/>
    </source>
</evidence>
<dbReference type="InterPro" id="IPR057136">
    <property type="entry name" value="At2g35280_TPR_dom"/>
</dbReference>
<name>A0A6J0NVE4_RAPSA</name>
<protein>
    <submittedName>
        <fullName evidence="3 4">F-box protein At2g35280-like</fullName>
    </submittedName>
</protein>
<dbReference type="AlphaFoldDB" id="A0A6J0NVE4"/>
<dbReference type="KEGG" id="rsz:130506067"/>
<dbReference type="PANTHER" id="PTHR33784">
    <property type="entry name" value="OS05G0482100 PROTEIN"/>
    <property type="match status" value="1"/>
</dbReference>